<feature type="topological domain" description="Cytoplasmic" evidence="10">
    <location>
        <begin position="1"/>
        <end position="6"/>
    </location>
</feature>
<dbReference type="FunFam" id="2.60.370.10:FF:000001">
    <property type="entry name" value="COX11 cytochrome c oxidase assembly homolog"/>
    <property type="match status" value="1"/>
</dbReference>
<dbReference type="Gene3D" id="2.60.370.10">
    <property type="entry name" value="Ctag/Cox11"/>
    <property type="match status" value="1"/>
</dbReference>
<evidence type="ECO:0000256" key="4">
    <source>
        <dbReference type="ARBA" id="ARBA00015384"/>
    </source>
</evidence>
<dbReference type="PIRSF" id="PIRSF005413">
    <property type="entry name" value="COX11"/>
    <property type="match status" value="1"/>
</dbReference>
<dbReference type="PATRIC" id="fig|1123269.5.peg.5376"/>
<comment type="function">
    <text evidence="1 10">Exerts its effect at some terminal stage of cytochrome c oxidase synthesis, probably by being involved in the insertion of the copper B into subunit I.</text>
</comment>
<dbReference type="Pfam" id="PF04442">
    <property type="entry name" value="CtaG_Cox11"/>
    <property type="match status" value="1"/>
</dbReference>
<feature type="topological domain" description="Periplasmic" evidence="10">
    <location>
        <begin position="30"/>
        <end position="181"/>
    </location>
</feature>
<evidence type="ECO:0000256" key="2">
    <source>
        <dbReference type="ARBA" id="ARBA00004382"/>
    </source>
</evidence>
<organism evidence="12 13">
    <name type="scientific">Sphingomonas sanxanigenens DSM 19645 = NX02</name>
    <dbReference type="NCBI Taxonomy" id="1123269"/>
    <lineage>
        <taxon>Bacteria</taxon>
        <taxon>Pseudomonadati</taxon>
        <taxon>Pseudomonadota</taxon>
        <taxon>Alphaproteobacteria</taxon>
        <taxon>Sphingomonadales</taxon>
        <taxon>Sphingomonadaceae</taxon>
        <taxon>Sphingomonas</taxon>
    </lineage>
</organism>
<evidence type="ECO:0000256" key="1">
    <source>
        <dbReference type="ARBA" id="ARBA00004007"/>
    </source>
</evidence>
<keyword evidence="5 10" id="KW-0812">Transmembrane</keyword>
<name>W0AGQ0_9SPHN</name>
<keyword evidence="10" id="KW-0997">Cell inner membrane</keyword>
<dbReference type="HAMAP" id="MF_00155">
    <property type="entry name" value="CtaG"/>
    <property type="match status" value="1"/>
</dbReference>
<protein>
    <recommendedName>
        <fullName evidence="4 10">Cytochrome c oxidase assembly protein CtaG</fullName>
    </recommendedName>
</protein>
<proteinExistence type="inferred from homology"/>
<keyword evidence="9 10" id="KW-0472">Membrane</keyword>
<evidence type="ECO:0000313" key="13">
    <source>
        <dbReference type="Proteomes" id="UP000018851"/>
    </source>
</evidence>
<evidence type="ECO:0000256" key="10">
    <source>
        <dbReference type="HAMAP-Rule" id="MF_00155"/>
    </source>
</evidence>
<dbReference type="AlphaFoldDB" id="W0AGQ0"/>
<dbReference type="NCBIfam" id="NF003465">
    <property type="entry name" value="PRK05089.1"/>
    <property type="match status" value="1"/>
</dbReference>
<feature type="transmembrane region" description="Helical" evidence="11">
    <location>
        <begin position="12"/>
        <end position="33"/>
    </location>
</feature>
<reference evidence="12 13" key="1">
    <citation type="submission" date="2013-07" db="EMBL/GenBank/DDBJ databases">
        <title>Completed genome of Sphingomonas sanxanigenens NX02.</title>
        <authorList>
            <person name="Ma T."/>
            <person name="Huang H."/>
            <person name="Wu M."/>
            <person name="Li X."/>
            <person name="Li G."/>
        </authorList>
    </citation>
    <scope>NUCLEOTIDE SEQUENCE [LARGE SCALE GENOMIC DNA]</scope>
    <source>
        <strain evidence="12 13">NX02</strain>
    </source>
</reference>
<dbReference type="InterPro" id="IPR007533">
    <property type="entry name" value="Cyt_c_oxidase_assmbl_CtaG"/>
</dbReference>
<dbReference type="EMBL" id="CP006644">
    <property type="protein sequence ID" value="AHE57064.1"/>
    <property type="molecule type" value="Genomic_DNA"/>
</dbReference>
<dbReference type="eggNOG" id="COG3175">
    <property type="taxonomic scope" value="Bacteria"/>
</dbReference>
<dbReference type="Proteomes" id="UP000018851">
    <property type="component" value="Chromosome"/>
</dbReference>
<evidence type="ECO:0000256" key="6">
    <source>
        <dbReference type="ARBA" id="ARBA00022968"/>
    </source>
</evidence>
<keyword evidence="13" id="KW-1185">Reference proteome</keyword>
<dbReference type="OrthoDB" id="9804841at2"/>
<comment type="subcellular location">
    <subcellularLocation>
        <location evidence="2 10">Cell inner membrane</location>
        <topology evidence="2 10">Single-pass type II membrane protein</topology>
        <orientation evidence="2 10">Periplasmic side</orientation>
    </subcellularLocation>
</comment>
<evidence type="ECO:0000256" key="8">
    <source>
        <dbReference type="ARBA" id="ARBA00023008"/>
    </source>
</evidence>
<dbReference type="STRING" id="1123269.NX02_27390"/>
<evidence type="ECO:0000256" key="11">
    <source>
        <dbReference type="SAM" id="Phobius"/>
    </source>
</evidence>
<dbReference type="KEGG" id="ssan:NX02_27390"/>
<dbReference type="GO" id="GO:0005507">
    <property type="term" value="F:copper ion binding"/>
    <property type="evidence" value="ECO:0007669"/>
    <property type="project" value="InterPro"/>
</dbReference>
<evidence type="ECO:0000256" key="7">
    <source>
        <dbReference type="ARBA" id="ARBA00022989"/>
    </source>
</evidence>
<dbReference type="HOGENOM" id="CLU_045000_5_0_5"/>
<accession>W0AGQ0</accession>
<dbReference type="PANTHER" id="PTHR21320:SF3">
    <property type="entry name" value="CYTOCHROME C OXIDASE ASSEMBLY PROTEIN COX11, MITOCHONDRIAL-RELATED"/>
    <property type="match status" value="1"/>
</dbReference>
<dbReference type="SUPFAM" id="SSF110111">
    <property type="entry name" value="Ctag/Cox11"/>
    <property type="match status" value="1"/>
</dbReference>
<evidence type="ECO:0000313" key="12">
    <source>
        <dbReference type="EMBL" id="AHE57064.1"/>
    </source>
</evidence>
<dbReference type="GO" id="GO:0005886">
    <property type="term" value="C:plasma membrane"/>
    <property type="evidence" value="ECO:0007669"/>
    <property type="project" value="UniProtKB-SubCell"/>
</dbReference>
<gene>
    <name evidence="10" type="primary">ctaG</name>
    <name evidence="12" type="ORF">NX02_27390</name>
</gene>
<dbReference type="PANTHER" id="PTHR21320">
    <property type="entry name" value="CYTOCHROME C OXIDASE ASSEMBLY PROTEIN COX11-RELATED"/>
    <property type="match status" value="1"/>
</dbReference>
<keyword evidence="6 10" id="KW-0735">Signal-anchor</keyword>
<comment type="similarity">
    <text evidence="3 10">Belongs to the COX11/CtaG family.</text>
</comment>
<keyword evidence="7 10" id="KW-1133">Transmembrane helix</keyword>
<dbReference type="GO" id="GO:0008535">
    <property type="term" value="P:respiratory chain complex IV assembly"/>
    <property type="evidence" value="ECO:0007669"/>
    <property type="project" value="UniProtKB-UniRule"/>
</dbReference>
<evidence type="ECO:0000256" key="9">
    <source>
        <dbReference type="ARBA" id="ARBA00023136"/>
    </source>
</evidence>
<keyword evidence="8 10" id="KW-0186">Copper</keyword>
<dbReference type="InterPro" id="IPR023471">
    <property type="entry name" value="CtaG/Cox11_dom_sf"/>
</dbReference>
<dbReference type="RefSeq" id="WP_025295161.1">
    <property type="nucleotide sequence ID" value="NZ_CP006644.1"/>
</dbReference>
<evidence type="ECO:0000256" key="5">
    <source>
        <dbReference type="ARBA" id="ARBA00022692"/>
    </source>
</evidence>
<keyword evidence="10" id="KW-1003">Cell membrane</keyword>
<evidence type="ECO:0000256" key="3">
    <source>
        <dbReference type="ARBA" id="ARBA00009620"/>
    </source>
</evidence>
<sequence length="181" mass="19679">MTPNERRNLRTLIAGVALVCGMAGLGFASVPLYRMFCQATGWGGTTQRAVAAPGAVAGHDVVVRFDANVAPSLGWSFKPEQTRETVKIGERSIAFFTATNLTNHPITGTATFNVAPTKTGAYFAKIQCFCFTQQTLKPGETVRMPVIYYVDPAMLKDEDARDVEEITLSYTFFPAEKADPS</sequence>